<name>A0A0J6Y5I5_COCIT</name>
<dbReference type="OrthoDB" id="5385013at2759"/>
<keyword evidence="2" id="KW-0732">Signal</keyword>
<feature type="compositionally biased region" description="Polar residues" evidence="1">
    <location>
        <begin position="118"/>
        <end position="137"/>
    </location>
</feature>
<dbReference type="Pfam" id="PF24086">
    <property type="entry name" value="DUF7371"/>
    <property type="match status" value="1"/>
</dbReference>
<gene>
    <name evidence="4" type="ORF">CIRG_02057</name>
</gene>
<dbReference type="Proteomes" id="UP000054565">
    <property type="component" value="Unassembled WGS sequence"/>
</dbReference>
<dbReference type="InterPro" id="IPR055795">
    <property type="entry name" value="DUF7371"/>
</dbReference>
<feature type="region of interest" description="Disordered" evidence="1">
    <location>
        <begin position="117"/>
        <end position="137"/>
    </location>
</feature>
<evidence type="ECO:0000259" key="3">
    <source>
        <dbReference type="Pfam" id="PF24086"/>
    </source>
</evidence>
<evidence type="ECO:0000256" key="1">
    <source>
        <dbReference type="SAM" id="MobiDB-lite"/>
    </source>
</evidence>
<feature type="domain" description="DUF7371" evidence="3">
    <location>
        <begin position="142"/>
        <end position="331"/>
    </location>
</feature>
<protein>
    <recommendedName>
        <fullName evidence="3">DUF7371 domain-containing protein</fullName>
    </recommendedName>
</protein>
<feature type="chain" id="PRO_5005284813" description="DUF7371 domain-containing protein" evidence="2">
    <location>
        <begin position="19"/>
        <end position="335"/>
    </location>
</feature>
<organism evidence="4 5">
    <name type="scientific">Coccidioides immitis RMSCC 2394</name>
    <dbReference type="NCBI Taxonomy" id="404692"/>
    <lineage>
        <taxon>Eukaryota</taxon>
        <taxon>Fungi</taxon>
        <taxon>Dikarya</taxon>
        <taxon>Ascomycota</taxon>
        <taxon>Pezizomycotina</taxon>
        <taxon>Eurotiomycetes</taxon>
        <taxon>Eurotiomycetidae</taxon>
        <taxon>Onygenales</taxon>
        <taxon>Onygenaceae</taxon>
        <taxon>Coccidioides</taxon>
    </lineage>
</organism>
<dbReference type="EMBL" id="DS028093">
    <property type="protein sequence ID" value="KMP01918.1"/>
    <property type="molecule type" value="Genomic_DNA"/>
</dbReference>
<proteinExistence type="predicted"/>
<evidence type="ECO:0000313" key="5">
    <source>
        <dbReference type="Proteomes" id="UP000054565"/>
    </source>
</evidence>
<feature type="region of interest" description="Disordered" evidence="1">
    <location>
        <begin position="28"/>
        <end position="50"/>
    </location>
</feature>
<dbReference type="AlphaFoldDB" id="A0A0J6Y5I5"/>
<sequence length="335" mass="35854">MKFQYILNAAAFVSVALSANTPNSNIRSVKDPSGAVQTHKEHKSSDDHKYPVAPWAARGKLMHIGGVRGVGWNSTTLLTKTHAQGSVTSTSGTTPLSAVVAITGSFVNSPGLIETGKPSATKTIKNPPSATDQGSRTSCVGTGKFKLNFDDLPAYRPKNPANADFPPIFSPYHHLSFSNGWSYGPPPAQPFPPISNPHVGIFIPKGQNTTGGEIGAGLRVDEDVFWFNVSSAYFGCNNGNKNNTPCMLTATASKYSAEHGIEVQEAATSFKIPPCPGFRNCKLTKIEFGPDWKGLSRVKLTATVSGKPAIWLIDDIQMGWYNNTCAAGLLRSRSR</sequence>
<feature type="signal peptide" evidence="2">
    <location>
        <begin position="1"/>
        <end position="18"/>
    </location>
</feature>
<evidence type="ECO:0000313" key="4">
    <source>
        <dbReference type="EMBL" id="KMP01918.1"/>
    </source>
</evidence>
<reference evidence="5" key="1">
    <citation type="journal article" date="2010" name="Genome Res.">
        <title>Population genomic sequencing of Coccidioides fungi reveals recent hybridization and transposon control.</title>
        <authorList>
            <person name="Neafsey D.E."/>
            <person name="Barker B.M."/>
            <person name="Sharpton T.J."/>
            <person name="Stajich J.E."/>
            <person name="Park D.J."/>
            <person name="Whiston E."/>
            <person name="Hung C.-Y."/>
            <person name="McMahan C."/>
            <person name="White J."/>
            <person name="Sykes S."/>
            <person name="Heiman D."/>
            <person name="Young S."/>
            <person name="Zeng Q."/>
            <person name="Abouelleil A."/>
            <person name="Aftuck L."/>
            <person name="Bessette D."/>
            <person name="Brown A."/>
            <person name="FitzGerald M."/>
            <person name="Lui A."/>
            <person name="Macdonald J.P."/>
            <person name="Priest M."/>
            <person name="Orbach M.J."/>
            <person name="Galgiani J.N."/>
            <person name="Kirkland T.N."/>
            <person name="Cole G.T."/>
            <person name="Birren B.W."/>
            <person name="Henn M.R."/>
            <person name="Taylor J.W."/>
            <person name="Rounsley S.D."/>
        </authorList>
    </citation>
    <scope>NUCLEOTIDE SEQUENCE [LARGE SCALE GENOMIC DNA]</scope>
    <source>
        <strain evidence="5">RMSCC 2394</strain>
    </source>
</reference>
<accession>A0A0J6Y5I5</accession>
<evidence type="ECO:0000256" key="2">
    <source>
        <dbReference type="SAM" id="SignalP"/>
    </source>
</evidence>